<evidence type="ECO:0000313" key="23">
    <source>
        <dbReference type="Proteomes" id="UP000694620"/>
    </source>
</evidence>
<reference evidence="22" key="1">
    <citation type="submission" date="2021-06" db="EMBL/GenBank/DDBJ databases">
        <authorList>
            <consortium name="Wellcome Sanger Institute Data Sharing"/>
        </authorList>
    </citation>
    <scope>NUCLEOTIDE SEQUENCE [LARGE SCALE GENOMIC DNA]</scope>
</reference>
<sequence length="284" mass="31464">MLPKMTCLLVLLLSSAPGVLCGLLIGAFNIKSFGDSKMSNATLADIIVKVVQRYDIILIQEVRDVDLTATNSLMKKLNSDSAHVYQHVVSEPLGRSTYKERYLFVYRAKKVSAVSSFQYDDGCESCGTDTFNREPFVVKFASPFSAISEFAIIPQHTSPDEAVKEIDALYDVCTETTAQWKSDNILLMGDFNADCSYVRPSDWSKIRLRSNLQFEWLISDSIDTTVTDTNCAYDRIVAHGLAMQNAVVPGSANIYNFQSALQLSSATALAVSDHFPVEVELRNP</sequence>
<evidence type="ECO:0000256" key="1">
    <source>
        <dbReference type="ARBA" id="ARBA00000688"/>
    </source>
</evidence>
<dbReference type="InterPro" id="IPR033125">
    <property type="entry name" value="DNASE_I_2"/>
</dbReference>
<dbReference type="InterPro" id="IPR005135">
    <property type="entry name" value="Endo/exonuclease/phosphatase"/>
</dbReference>
<evidence type="ECO:0000256" key="7">
    <source>
        <dbReference type="ARBA" id="ARBA00022525"/>
    </source>
</evidence>
<name>A0A8C4T981_ERPCA</name>
<feature type="chain" id="PRO_5034530336" description="Deoxyribonuclease" evidence="20">
    <location>
        <begin position="22"/>
        <end position="284"/>
    </location>
</feature>
<dbReference type="CTD" id="1773"/>
<dbReference type="SUPFAM" id="SSF56219">
    <property type="entry name" value="DNase I-like"/>
    <property type="match status" value="1"/>
</dbReference>
<reference evidence="22" key="2">
    <citation type="submission" date="2025-08" db="UniProtKB">
        <authorList>
            <consortium name="Ensembl"/>
        </authorList>
    </citation>
    <scope>IDENTIFICATION</scope>
</reference>
<dbReference type="GeneID" id="114661166"/>
<comment type="subcellular location">
    <subcellularLocation>
        <location evidence="4">Nucleus envelope</location>
    </subcellularLocation>
    <subcellularLocation>
        <location evidence="5">Secreted</location>
    </subcellularLocation>
    <subcellularLocation>
        <location evidence="16">Zymogen granule</location>
    </subcellularLocation>
</comment>
<dbReference type="PANTHER" id="PTHR11371">
    <property type="entry name" value="DEOXYRIBONUCLEASE"/>
    <property type="match status" value="1"/>
</dbReference>
<evidence type="ECO:0000256" key="12">
    <source>
        <dbReference type="ARBA" id="ARBA00023157"/>
    </source>
</evidence>
<dbReference type="GeneTree" id="ENSGT00950000182846"/>
<evidence type="ECO:0000313" key="22">
    <source>
        <dbReference type="Ensembl" id="ENSECRP00000027142.1"/>
    </source>
</evidence>
<evidence type="ECO:0000256" key="4">
    <source>
        <dbReference type="ARBA" id="ARBA00004259"/>
    </source>
</evidence>
<evidence type="ECO:0000256" key="18">
    <source>
        <dbReference type="PIRSR" id="PIRSR000988-1"/>
    </source>
</evidence>
<comment type="catalytic activity">
    <reaction evidence="1">
        <text>Endonucleolytic cleavage to 5'-phosphodinucleotide and 5'-phosphooligonucleotide end-products.</text>
        <dbReference type="EC" id="3.1.21.1"/>
    </reaction>
</comment>
<gene>
    <name evidence="22" type="primary">DNASE1</name>
    <name evidence="22" type="synonym">dnase1</name>
</gene>
<feature type="disulfide bond" description="Essential for enzymatic activity" evidence="19">
    <location>
        <begin position="195"/>
        <end position="231"/>
    </location>
</feature>
<evidence type="ECO:0000256" key="14">
    <source>
        <dbReference type="ARBA" id="ARBA00023242"/>
    </source>
</evidence>
<keyword evidence="9 17" id="KW-0255">Endonuclease</keyword>
<keyword evidence="13" id="KW-0325">Glycoprotein</keyword>
<feature type="signal peptide" evidence="20">
    <location>
        <begin position="1"/>
        <end position="21"/>
    </location>
</feature>
<evidence type="ECO:0000256" key="2">
    <source>
        <dbReference type="ARBA" id="ARBA00001913"/>
    </source>
</evidence>
<dbReference type="GO" id="GO:0042588">
    <property type="term" value="C:zymogen granule"/>
    <property type="evidence" value="ECO:0007669"/>
    <property type="project" value="UniProtKB-SubCell"/>
</dbReference>
<dbReference type="GO" id="GO:0003677">
    <property type="term" value="F:DNA binding"/>
    <property type="evidence" value="ECO:0007669"/>
    <property type="project" value="TreeGrafter"/>
</dbReference>
<dbReference type="RefSeq" id="XP_028670199.1">
    <property type="nucleotide sequence ID" value="XM_028814366.2"/>
</dbReference>
<dbReference type="InterPro" id="IPR036691">
    <property type="entry name" value="Endo/exonu/phosph_ase_sf"/>
</dbReference>
<keyword evidence="11" id="KW-0106">Calcium</keyword>
<dbReference type="GO" id="GO:0005576">
    <property type="term" value="C:extracellular region"/>
    <property type="evidence" value="ECO:0007669"/>
    <property type="project" value="UniProtKB-SubCell"/>
</dbReference>
<comment type="cofactor">
    <cofactor evidence="3">
        <name>Mg(2+)</name>
        <dbReference type="ChEBI" id="CHEBI:18420"/>
    </cofactor>
</comment>
<evidence type="ECO:0000256" key="11">
    <source>
        <dbReference type="ARBA" id="ARBA00022837"/>
    </source>
</evidence>
<feature type="active site" evidence="18">
    <location>
        <position position="156"/>
    </location>
</feature>
<keyword evidence="8 17" id="KW-0540">Nuclease</keyword>
<keyword evidence="23" id="KW-1185">Reference proteome</keyword>
<dbReference type="Proteomes" id="UP000694620">
    <property type="component" value="Chromosome 11"/>
</dbReference>
<dbReference type="PROSITE" id="PS00918">
    <property type="entry name" value="DNASE_I_2"/>
    <property type="match status" value="1"/>
</dbReference>
<keyword evidence="15" id="KW-0968">Cytoplasmic vesicle</keyword>
<evidence type="ECO:0000259" key="21">
    <source>
        <dbReference type="Pfam" id="PF03372"/>
    </source>
</evidence>
<dbReference type="Gene3D" id="3.60.10.10">
    <property type="entry name" value="Endonuclease/exonuclease/phosphatase"/>
    <property type="match status" value="1"/>
</dbReference>
<dbReference type="GO" id="GO:0006308">
    <property type="term" value="P:DNA catabolic process"/>
    <property type="evidence" value="ECO:0007669"/>
    <property type="project" value="InterPro"/>
</dbReference>
<dbReference type="SMART" id="SM00476">
    <property type="entry name" value="DNaseIc"/>
    <property type="match status" value="1"/>
</dbReference>
<dbReference type="AlphaFoldDB" id="A0A8C4T981"/>
<dbReference type="FunFam" id="3.60.10.10:FF:000035">
    <property type="entry name" value="Deoxyribonuclease"/>
    <property type="match status" value="1"/>
</dbReference>
<evidence type="ECO:0000256" key="5">
    <source>
        <dbReference type="ARBA" id="ARBA00004613"/>
    </source>
</evidence>
<keyword evidence="10 17" id="KW-0378">Hydrolase</keyword>
<dbReference type="InterPro" id="IPR018057">
    <property type="entry name" value="Deoxyribonuclease-1_AS"/>
</dbReference>
<dbReference type="Ensembl" id="ENSECRT00000027715.1">
    <property type="protein sequence ID" value="ENSECRP00000027142.1"/>
    <property type="gene ID" value="ENSECRG00000018373.1"/>
</dbReference>
<evidence type="ECO:0000256" key="3">
    <source>
        <dbReference type="ARBA" id="ARBA00001946"/>
    </source>
</evidence>
<feature type="domain" description="Endonuclease/exonuclease/phosphatase" evidence="21">
    <location>
        <begin position="27"/>
        <end position="274"/>
    </location>
</feature>
<evidence type="ECO:0000256" key="8">
    <source>
        <dbReference type="ARBA" id="ARBA00022722"/>
    </source>
</evidence>
<dbReference type="PROSITE" id="PS00919">
    <property type="entry name" value="DNASE_I_1"/>
    <property type="match status" value="1"/>
</dbReference>
<accession>A0A8C4T981</accession>
<keyword evidence="12 19" id="KW-1015">Disulfide bond</keyword>
<evidence type="ECO:0000256" key="13">
    <source>
        <dbReference type="ARBA" id="ARBA00023180"/>
    </source>
</evidence>
<feature type="active site" evidence="18">
    <location>
        <position position="100"/>
    </location>
</feature>
<organism evidence="22 23">
    <name type="scientific">Erpetoichthys calabaricus</name>
    <name type="common">Rope fish</name>
    <name type="synonym">Calamoichthys calabaricus</name>
    <dbReference type="NCBI Taxonomy" id="27687"/>
    <lineage>
        <taxon>Eukaryota</taxon>
        <taxon>Metazoa</taxon>
        <taxon>Chordata</taxon>
        <taxon>Craniata</taxon>
        <taxon>Vertebrata</taxon>
        <taxon>Euteleostomi</taxon>
        <taxon>Actinopterygii</taxon>
        <taxon>Polypteriformes</taxon>
        <taxon>Polypteridae</taxon>
        <taxon>Erpetoichthys</taxon>
    </lineage>
</organism>
<reference evidence="22" key="3">
    <citation type="submission" date="2025-09" db="UniProtKB">
        <authorList>
            <consortium name="Ensembl"/>
        </authorList>
    </citation>
    <scope>IDENTIFICATION</scope>
</reference>
<dbReference type="Pfam" id="PF03372">
    <property type="entry name" value="Exo_endo_phos"/>
    <property type="match status" value="1"/>
</dbReference>
<keyword evidence="7" id="KW-0964">Secreted</keyword>
<evidence type="ECO:0000256" key="15">
    <source>
        <dbReference type="ARBA" id="ARBA00023329"/>
    </source>
</evidence>
<dbReference type="InterPro" id="IPR016202">
    <property type="entry name" value="DNase_I"/>
</dbReference>
<keyword evidence="14" id="KW-0539">Nucleus</keyword>
<evidence type="ECO:0000256" key="19">
    <source>
        <dbReference type="PIRSR" id="PIRSR000988-2"/>
    </source>
</evidence>
<evidence type="ECO:0000256" key="6">
    <source>
        <dbReference type="ARBA" id="ARBA00007359"/>
    </source>
</evidence>
<feature type="disulfide bond" evidence="19">
    <location>
        <begin position="123"/>
        <end position="126"/>
    </location>
</feature>
<dbReference type="GO" id="GO:0005635">
    <property type="term" value="C:nuclear envelope"/>
    <property type="evidence" value="ECO:0007669"/>
    <property type="project" value="UniProtKB-SubCell"/>
</dbReference>
<evidence type="ECO:0000256" key="20">
    <source>
        <dbReference type="SAM" id="SignalP"/>
    </source>
</evidence>
<protein>
    <recommendedName>
        <fullName evidence="17">Deoxyribonuclease</fullName>
    </recommendedName>
</protein>
<evidence type="ECO:0000256" key="10">
    <source>
        <dbReference type="ARBA" id="ARBA00022801"/>
    </source>
</evidence>
<evidence type="ECO:0000256" key="17">
    <source>
        <dbReference type="PIRNR" id="PIRNR000988"/>
    </source>
</evidence>
<dbReference type="GO" id="GO:0004530">
    <property type="term" value="F:deoxyribonuclease I activity"/>
    <property type="evidence" value="ECO:0007669"/>
    <property type="project" value="UniProtKB-EC"/>
</dbReference>
<keyword evidence="20" id="KW-0732">Signal</keyword>
<dbReference type="PANTHER" id="PTHR11371:SF29">
    <property type="entry name" value="DEOXYRIBONUCLEASE-1-LIKE 2"/>
    <property type="match status" value="1"/>
</dbReference>
<dbReference type="PIRSF" id="PIRSF000988">
    <property type="entry name" value="DNase_I_euk"/>
    <property type="match status" value="1"/>
</dbReference>
<comment type="cofactor">
    <cofactor evidence="2">
        <name>Ca(2+)</name>
        <dbReference type="ChEBI" id="CHEBI:29108"/>
    </cofactor>
</comment>
<comment type="similarity">
    <text evidence="6 17">Belongs to the DNase I family.</text>
</comment>
<dbReference type="CDD" id="cd10282">
    <property type="entry name" value="DNase1"/>
    <property type="match status" value="1"/>
</dbReference>
<dbReference type="PRINTS" id="PR00130">
    <property type="entry name" value="DNASEI"/>
</dbReference>
<evidence type="ECO:0000256" key="16">
    <source>
        <dbReference type="ARBA" id="ARBA00024324"/>
    </source>
</evidence>
<evidence type="ECO:0000256" key="9">
    <source>
        <dbReference type="ARBA" id="ARBA00022759"/>
    </source>
</evidence>
<proteinExistence type="inferred from homology"/>